<proteinExistence type="predicted"/>
<feature type="transmembrane region" description="Helical" evidence="1">
    <location>
        <begin position="61"/>
        <end position="88"/>
    </location>
</feature>
<organism evidence="2 3">
    <name type="scientific">Hydra vulgaris</name>
    <name type="common">Hydra</name>
    <name type="synonym">Hydra attenuata</name>
    <dbReference type="NCBI Taxonomy" id="6087"/>
    <lineage>
        <taxon>Eukaryota</taxon>
        <taxon>Metazoa</taxon>
        <taxon>Cnidaria</taxon>
        <taxon>Hydrozoa</taxon>
        <taxon>Hydroidolina</taxon>
        <taxon>Anthoathecata</taxon>
        <taxon>Aplanulata</taxon>
        <taxon>Hydridae</taxon>
        <taxon>Hydra</taxon>
    </lineage>
</organism>
<keyword evidence="1" id="KW-0812">Transmembrane</keyword>
<keyword evidence="1" id="KW-0472">Membrane</keyword>
<evidence type="ECO:0000256" key="1">
    <source>
        <dbReference type="SAM" id="Phobius"/>
    </source>
</evidence>
<keyword evidence="1" id="KW-1133">Transmembrane helix</keyword>
<evidence type="ECO:0000313" key="2">
    <source>
        <dbReference type="Proteomes" id="UP001652625"/>
    </source>
</evidence>
<protein>
    <submittedName>
        <fullName evidence="3">Uncharacterized protein LOC136079958</fullName>
    </submittedName>
</protein>
<dbReference type="GeneID" id="136079958"/>
<gene>
    <name evidence="3" type="primary">LOC136079958</name>
</gene>
<reference evidence="3" key="1">
    <citation type="submission" date="2025-08" db="UniProtKB">
        <authorList>
            <consortium name="RefSeq"/>
        </authorList>
    </citation>
    <scope>IDENTIFICATION</scope>
</reference>
<dbReference type="RefSeq" id="XP_065652688.1">
    <property type="nucleotide sequence ID" value="XM_065796616.1"/>
</dbReference>
<dbReference type="SUPFAM" id="SSF57196">
    <property type="entry name" value="EGF/Laminin"/>
    <property type="match status" value="1"/>
</dbReference>
<accession>A0ABM4BU43</accession>
<keyword evidence="2" id="KW-1185">Reference proteome</keyword>
<evidence type="ECO:0000313" key="3">
    <source>
        <dbReference type="RefSeq" id="XP_065652688.1"/>
    </source>
</evidence>
<dbReference type="Gene3D" id="2.10.25.10">
    <property type="entry name" value="Laminin"/>
    <property type="match status" value="1"/>
</dbReference>
<sequence>MDYNSTHTLEDGFVFISLDNAYCNNNGWYYEIEIQNLTRSICRCQPSYYGEKCDQKDESNLIIVVYGLLGVNGLLLLLILTVFTRAYFKWRNVCHLRSIAVKRIRNEILACNELKSNIRRNQISFFQPRNNFNIRDYRKNIIQRKRSSSETFSFKTDFTFEGYVRGNCGDRNHKFVQRTRSKSIEHNLMFKKLY</sequence>
<name>A0ABM4BU43_HYDVU</name>
<dbReference type="Proteomes" id="UP001652625">
    <property type="component" value="Chromosome 05"/>
</dbReference>